<dbReference type="Gene3D" id="3.90.1530.10">
    <property type="entry name" value="Conserved hypothetical protein from pyrococcus furiosus pfu- 392566-001, ParB domain"/>
    <property type="match status" value="1"/>
</dbReference>
<protein>
    <recommendedName>
        <fullName evidence="4">ParB domain protein nuclease</fullName>
    </recommendedName>
</protein>
<dbReference type="STRING" id="1173022.Cri9333_2186"/>
<evidence type="ECO:0000313" key="3">
    <source>
        <dbReference type="Proteomes" id="UP000010472"/>
    </source>
</evidence>
<sequence length="238" mass="27103">MKLATSLVPVKKISSPVERSNFDENALSNTAKLILQAEGIINPLIVRRINLESYEVVEGHFEYYAAVRAREIEPRKGEMIGAFIIEPENETLLIEQAKYFRNRESDQAAGKIPMEPSAVVAEIITSSNNGIKEVTSQLQQIEKSLNEQLKKIENKVDQVLKKLNEELDIETANKSEIEEIMGNKKQGDAVWRAREYLKEQGRQINKENFKKVTKAPDKIKYFAKGTYEKLILVVNIPD</sequence>
<dbReference type="PATRIC" id="fig|1173022.3.peg.2364"/>
<dbReference type="HOGENOM" id="CLU_096339_0_0_3"/>
<keyword evidence="3" id="KW-1185">Reference proteome</keyword>
<organism evidence="2 3">
    <name type="scientific">Crinalium epipsammum PCC 9333</name>
    <dbReference type="NCBI Taxonomy" id="1173022"/>
    <lineage>
        <taxon>Bacteria</taxon>
        <taxon>Bacillati</taxon>
        <taxon>Cyanobacteriota</taxon>
        <taxon>Cyanophyceae</taxon>
        <taxon>Gomontiellales</taxon>
        <taxon>Gomontiellaceae</taxon>
        <taxon>Crinalium</taxon>
    </lineage>
</organism>
<dbReference type="AlphaFoldDB" id="K9VY79"/>
<dbReference type="eggNOG" id="COG1475">
    <property type="taxonomic scope" value="Bacteria"/>
</dbReference>
<reference evidence="2 3" key="1">
    <citation type="submission" date="2012-06" db="EMBL/GenBank/DDBJ databases">
        <title>Finished chromosome of genome of Crinalium epipsammum PCC 9333.</title>
        <authorList>
            <consortium name="US DOE Joint Genome Institute"/>
            <person name="Gugger M."/>
            <person name="Coursin T."/>
            <person name="Rippka R."/>
            <person name="Tandeau De Marsac N."/>
            <person name="Huntemann M."/>
            <person name="Wei C.-L."/>
            <person name="Han J."/>
            <person name="Detter J.C."/>
            <person name="Han C."/>
            <person name="Tapia R."/>
            <person name="Davenport K."/>
            <person name="Daligault H."/>
            <person name="Erkkila T."/>
            <person name="Gu W."/>
            <person name="Munk A.C.C."/>
            <person name="Teshima H."/>
            <person name="Xu Y."/>
            <person name="Chain P."/>
            <person name="Chen A."/>
            <person name="Krypides N."/>
            <person name="Mavromatis K."/>
            <person name="Markowitz V."/>
            <person name="Szeto E."/>
            <person name="Ivanova N."/>
            <person name="Mikhailova N."/>
            <person name="Ovchinnikova G."/>
            <person name="Pagani I."/>
            <person name="Pati A."/>
            <person name="Goodwin L."/>
            <person name="Peters L."/>
            <person name="Pitluck S."/>
            <person name="Woyke T."/>
            <person name="Kerfeld C."/>
        </authorList>
    </citation>
    <scope>NUCLEOTIDE SEQUENCE [LARGE SCALE GENOMIC DNA]</scope>
    <source>
        <strain evidence="2 3">PCC 9333</strain>
    </source>
</reference>
<feature type="coiled-coil region" evidence="1">
    <location>
        <begin position="131"/>
        <end position="180"/>
    </location>
</feature>
<dbReference type="RefSeq" id="WP_015203174.1">
    <property type="nucleotide sequence ID" value="NC_019753.1"/>
</dbReference>
<proteinExistence type="predicted"/>
<dbReference type="Proteomes" id="UP000010472">
    <property type="component" value="Chromosome"/>
</dbReference>
<evidence type="ECO:0008006" key="4">
    <source>
        <dbReference type="Google" id="ProtNLM"/>
    </source>
</evidence>
<accession>K9VY79</accession>
<name>K9VY79_9CYAN</name>
<dbReference type="OrthoDB" id="427080at2"/>
<keyword evidence="1" id="KW-0175">Coiled coil</keyword>
<dbReference type="EMBL" id="CP003620">
    <property type="protein sequence ID" value="AFZ13058.1"/>
    <property type="molecule type" value="Genomic_DNA"/>
</dbReference>
<evidence type="ECO:0000313" key="2">
    <source>
        <dbReference type="EMBL" id="AFZ13058.1"/>
    </source>
</evidence>
<evidence type="ECO:0000256" key="1">
    <source>
        <dbReference type="SAM" id="Coils"/>
    </source>
</evidence>
<dbReference type="KEGG" id="cep:Cri9333_2186"/>
<gene>
    <name evidence="2" type="ORF">Cri9333_2186</name>
</gene>